<dbReference type="PROSITE" id="PS50293">
    <property type="entry name" value="TPR_REGION"/>
    <property type="match status" value="1"/>
</dbReference>
<dbReference type="Proteomes" id="UP000279422">
    <property type="component" value="Unassembled WGS sequence"/>
</dbReference>
<dbReference type="SUPFAM" id="SSF48452">
    <property type="entry name" value="TPR-like"/>
    <property type="match status" value="1"/>
</dbReference>
<reference evidence="3 4" key="1">
    <citation type="submission" date="2018-06" db="EMBL/GenBank/DDBJ databases">
        <title>Extensive metabolic versatility and redundancy in microbially diverse, dynamic hydrothermal sediments.</title>
        <authorList>
            <person name="Dombrowski N."/>
            <person name="Teske A."/>
            <person name="Baker B.J."/>
        </authorList>
    </citation>
    <scope>NUCLEOTIDE SEQUENCE [LARGE SCALE GENOMIC DNA]</scope>
    <source>
        <strain evidence="3">B47_G16</strain>
    </source>
</reference>
<dbReference type="InterPro" id="IPR019734">
    <property type="entry name" value="TPR_rpt"/>
</dbReference>
<feature type="repeat" description="TPR" evidence="1">
    <location>
        <begin position="250"/>
        <end position="283"/>
    </location>
</feature>
<dbReference type="PANTHER" id="PTHR12558:SF13">
    <property type="entry name" value="CELL DIVISION CYCLE PROTEIN 27 HOMOLOG"/>
    <property type="match status" value="1"/>
</dbReference>
<dbReference type="SMART" id="SM00028">
    <property type="entry name" value="TPR"/>
    <property type="match status" value="4"/>
</dbReference>
<evidence type="ECO:0000313" key="3">
    <source>
        <dbReference type="EMBL" id="RLE10720.1"/>
    </source>
</evidence>
<name>A0A497E8L3_UNCAE</name>
<evidence type="ECO:0000313" key="4">
    <source>
        <dbReference type="Proteomes" id="UP000279422"/>
    </source>
</evidence>
<protein>
    <submittedName>
        <fullName evidence="3">Uncharacterized protein</fullName>
    </submittedName>
</protein>
<dbReference type="InterPro" id="IPR011990">
    <property type="entry name" value="TPR-like_helical_dom_sf"/>
</dbReference>
<evidence type="ECO:0000256" key="2">
    <source>
        <dbReference type="SAM" id="Phobius"/>
    </source>
</evidence>
<dbReference type="PROSITE" id="PS50005">
    <property type="entry name" value="TPR"/>
    <property type="match status" value="4"/>
</dbReference>
<dbReference type="Gene3D" id="1.25.40.10">
    <property type="entry name" value="Tetratricopeptide repeat domain"/>
    <property type="match status" value="1"/>
</dbReference>
<keyword evidence="1" id="KW-0802">TPR repeat</keyword>
<dbReference type="EMBL" id="QMPZ01000003">
    <property type="protein sequence ID" value="RLE10720.1"/>
    <property type="molecule type" value="Genomic_DNA"/>
</dbReference>
<feature type="repeat" description="TPR" evidence="1">
    <location>
        <begin position="148"/>
        <end position="181"/>
    </location>
</feature>
<dbReference type="AlphaFoldDB" id="A0A497E8L3"/>
<dbReference type="Pfam" id="PF13414">
    <property type="entry name" value="TPR_11"/>
    <property type="match status" value="1"/>
</dbReference>
<gene>
    <name evidence="3" type="ORF">DRJ00_00575</name>
</gene>
<dbReference type="Pfam" id="PF13432">
    <property type="entry name" value="TPR_16"/>
    <property type="match status" value="1"/>
</dbReference>
<accession>A0A497E8L3</accession>
<feature type="repeat" description="TPR" evidence="1">
    <location>
        <begin position="216"/>
        <end position="249"/>
    </location>
</feature>
<comment type="caution">
    <text evidence="3">The sequence shown here is derived from an EMBL/GenBank/DDBJ whole genome shotgun (WGS) entry which is preliminary data.</text>
</comment>
<feature type="transmembrane region" description="Helical" evidence="2">
    <location>
        <begin position="120"/>
        <end position="138"/>
    </location>
</feature>
<keyword evidence="2" id="KW-0812">Transmembrane</keyword>
<keyword evidence="2" id="KW-1133">Transmembrane helix</keyword>
<organism evidence="3 4">
    <name type="scientific">Aerophobetes bacterium</name>
    <dbReference type="NCBI Taxonomy" id="2030807"/>
    <lineage>
        <taxon>Bacteria</taxon>
        <taxon>Candidatus Aerophobota</taxon>
    </lineage>
</organism>
<feature type="repeat" description="TPR" evidence="1">
    <location>
        <begin position="182"/>
        <end position="215"/>
    </location>
</feature>
<sequence>MGPKKATLSDLREMLEEYKKYLSNVEQLGKDVLKMLTLRDEIEELLHSLEERGTNVSAERTKLENLDPIARKKAKIILKHLKASVELAPYREERKIPASHWWWYLDDLIKEEKLSVVKKWLIRGGVGIAALLCAYVVLTRFLPQPEPVILLQEKGSRLYEEGRVDEAIAVYKKALKLNPEEYSIYLMLGVLYEEKGVLEEASRYFEEAKNLSPKKIDFYNQRGMIYYQRGKLDRAISDAKEALKIDPNSAASHFLLGSCYEVQGRVKEAISEYQMVSNLDTDPKLTAMARIKMGMLMQRSMVSPLPSKTHKENSRD</sequence>
<dbReference type="PANTHER" id="PTHR12558">
    <property type="entry name" value="CELL DIVISION CYCLE 16,23,27"/>
    <property type="match status" value="1"/>
</dbReference>
<evidence type="ECO:0000256" key="1">
    <source>
        <dbReference type="PROSITE-ProRule" id="PRU00339"/>
    </source>
</evidence>
<keyword evidence="2" id="KW-0472">Membrane</keyword>
<proteinExistence type="predicted"/>